<feature type="compositionally biased region" description="Low complexity" evidence="1">
    <location>
        <begin position="172"/>
        <end position="185"/>
    </location>
</feature>
<proteinExistence type="predicted"/>
<dbReference type="OrthoDB" id="74764at2759"/>
<protein>
    <recommendedName>
        <fullName evidence="2">DUF1996 domain-containing protein</fullName>
    </recommendedName>
</protein>
<dbReference type="PANTHER" id="PTHR43662:SF3">
    <property type="entry name" value="DOMAIN PROTEIN, PUTATIVE (AFU_ORTHOLOGUE AFUA_6G11970)-RELATED"/>
    <property type="match status" value="1"/>
</dbReference>
<feature type="compositionally biased region" description="Gly residues" evidence="1">
    <location>
        <begin position="186"/>
        <end position="198"/>
    </location>
</feature>
<evidence type="ECO:0000313" key="3">
    <source>
        <dbReference type="EMBL" id="OCF34159.1"/>
    </source>
</evidence>
<feature type="domain" description="DUF1996" evidence="2">
    <location>
        <begin position="4"/>
        <end position="100"/>
    </location>
</feature>
<dbReference type="PANTHER" id="PTHR43662">
    <property type="match status" value="1"/>
</dbReference>
<feature type="region of interest" description="Disordered" evidence="1">
    <location>
        <begin position="165"/>
        <end position="293"/>
    </location>
</feature>
<evidence type="ECO:0000259" key="2">
    <source>
        <dbReference type="Pfam" id="PF09362"/>
    </source>
</evidence>
<dbReference type="AlphaFoldDB" id="A0A1B9GSW1"/>
<gene>
    <name evidence="3" type="ORF">I316_04109</name>
</gene>
<name>A0A1B9GSW1_9TREE</name>
<dbReference type="Proteomes" id="UP000092666">
    <property type="component" value="Unassembled WGS sequence"/>
</dbReference>
<evidence type="ECO:0000313" key="4">
    <source>
        <dbReference type="Proteomes" id="UP000092666"/>
    </source>
</evidence>
<dbReference type="Pfam" id="PF09362">
    <property type="entry name" value="DUF1996"/>
    <property type="match status" value="1"/>
</dbReference>
<sequence length="293" mass="29733">MHLSGFPTTSCPSDLRAEVTFPNCWDGTNVWLEGSKHVAYPAEGRFDSGGRCPSTHPHRLPTLFYEFHYFDQYPYEPGRRVWAMGDDLGYGFHGDFTNGWPEGLFTDIVAAGESCAVLFELGSCPPLAPHFTGNGAQTCAPDYPDVVVNEEIGLNGPVAALPGTNPLWGSTGPAPAQDAPVVPVAGAGGGGGGGGGAESSGVQPASDPAASAPSPAASSAAYAPPVGAAAATPSSSAAAAYSPAVPAGSSALVPAYSPSPQPPASSPPPPPATTSKKYGNWGGWGGKRRLERV</sequence>
<accession>A0A1B9GSW1</accession>
<dbReference type="STRING" id="1296120.A0A1B9GSW1"/>
<dbReference type="EMBL" id="KI669501">
    <property type="protein sequence ID" value="OCF34159.1"/>
    <property type="molecule type" value="Genomic_DNA"/>
</dbReference>
<reference evidence="4" key="2">
    <citation type="submission" date="2013-12" db="EMBL/GenBank/DDBJ databases">
        <title>Evolution of pathogenesis and genome organization in the Tremellales.</title>
        <authorList>
            <person name="Cuomo C."/>
            <person name="Litvintseva A."/>
            <person name="Heitman J."/>
            <person name="Chen Y."/>
            <person name="Sun S."/>
            <person name="Springer D."/>
            <person name="Dromer F."/>
            <person name="Young S."/>
            <person name="Zeng Q."/>
            <person name="Chapman S."/>
            <person name="Gujja S."/>
            <person name="Saif S."/>
            <person name="Birren B."/>
        </authorList>
    </citation>
    <scope>NUCLEOTIDE SEQUENCE [LARGE SCALE GENOMIC DNA]</scope>
    <source>
        <strain evidence="4">BCC8398</strain>
    </source>
</reference>
<feature type="compositionally biased region" description="Low complexity" evidence="1">
    <location>
        <begin position="204"/>
        <end position="256"/>
    </location>
</feature>
<feature type="compositionally biased region" description="Pro residues" evidence="1">
    <location>
        <begin position="257"/>
        <end position="272"/>
    </location>
</feature>
<evidence type="ECO:0000256" key="1">
    <source>
        <dbReference type="SAM" id="MobiDB-lite"/>
    </source>
</evidence>
<reference evidence="3 4" key="1">
    <citation type="submission" date="2013-07" db="EMBL/GenBank/DDBJ databases">
        <title>The Genome Sequence of Cryptococcus heveanensis BCC8398.</title>
        <authorList>
            <consortium name="The Broad Institute Genome Sequencing Platform"/>
            <person name="Cuomo C."/>
            <person name="Litvintseva A."/>
            <person name="Chen Y."/>
            <person name="Heitman J."/>
            <person name="Sun S."/>
            <person name="Springer D."/>
            <person name="Dromer F."/>
            <person name="Young S.K."/>
            <person name="Zeng Q."/>
            <person name="Gargeya S."/>
            <person name="Fitzgerald M."/>
            <person name="Abouelleil A."/>
            <person name="Alvarado L."/>
            <person name="Berlin A.M."/>
            <person name="Chapman S.B."/>
            <person name="Dewar J."/>
            <person name="Goldberg J."/>
            <person name="Griggs A."/>
            <person name="Gujja S."/>
            <person name="Hansen M."/>
            <person name="Howarth C."/>
            <person name="Imamovic A."/>
            <person name="Larimer J."/>
            <person name="McCowan C."/>
            <person name="Murphy C."/>
            <person name="Pearson M."/>
            <person name="Priest M."/>
            <person name="Roberts A."/>
            <person name="Saif S."/>
            <person name="Shea T."/>
            <person name="Sykes S."/>
            <person name="Wortman J."/>
            <person name="Nusbaum C."/>
            <person name="Birren B."/>
        </authorList>
    </citation>
    <scope>NUCLEOTIDE SEQUENCE [LARGE SCALE GENOMIC DNA]</scope>
    <source>
        <strain evidence="3 4">BCC8398</strain>
    </source>
</reference>
<dbReference type="InterPro" id="IPR018535">
    <property type="entry name" value="DUF1996"/>
</dbReference>
<organism evidence="3 4">
    <name type="scientific">Kwoniella heveanensis BCC8398</name>
    <dbReference type="NCBI Taxonomy" id="1296120"/>
    <lineage>
        <taxon>Eukaryota</taxon>
        <taxon>Fungi</taxon>
        <taxon>Dikarya</taxon>
        <taxon>Basidiomycota</taxon>
        <taxon>Agaricomycotina</taxon>
        <taxon>Tremellomycetes</taxon>
        <taxon>Tremellales</taxon>
        <taxon>Cryptococcaceae</taxon>
        <taxon>Kwoniella</taxon>
    </lineage>
</organism>
<keyword evidence="4" id="KW-1185">Reference proteome</keyword>